<dbReference type="InterPro" id="IPR018057">
    <property type="entry name" value="Deoxyribonuclease-1_AS"/>
</dbReference>
<dbReference type="GO" id="GO:0003677">
    <property type="term" value="F:DNA binding"/>
    <property type="evidence" value="ECO:0007669"/>
    <property type="project" value="TreeGrafter"/>
</dbReference>
<keyword evidence="2" id="KW-0378">Hydrolase</keyword>
<gene>
    <name evidence="4" type="primary">DNASE1L2</name>
</gene>
<evidence type="ECO:0000256" key="1">
    <source>
        <dbReference type="ARBA" id="ARBA00022722"/>
    </source>
</evidence>
<dbReference type="GO" id="GO:0006308">
    <property type="term" value="P:DNA catabolic process"/>
    <property type="evidence" value="ECO:0007669"/>
    <property type="project" value="InterPro"/>
</dbReference>
<reference evidence="4" key="2">
    <citation type="submission" date="2025-08" db="UniProtKB">
        <authorList>
            <consortium name="Ensembl"/>
        </authorList>
    </citation>
    <scope>IDENTIFICATION</scope>
</reference>
<dbReference type="PROSITE" id="PS00919">
    <property type="entry name" value="DNASE_I_1"/>
    <property type="match status" value="1"/>
</dbReference>
<feature type="region of interest" description="Disordered" evidence="3">
    <location>
        <begin position="1"/>
        <end position="61"/>
    </location>
</feature>
<keyword evidence="1" id="KW-0540">Nuclease</keyword>
<dbReference type="AlphaFoldDB" id="A0A452QII6"/>
<reference evidence="4" key="3">
    <citation type="submission" date="2025-09" db="UniProtKB">
        <authorList>
            <consortium name="Ensembl"/>
        </authorList>
    </citation>
    <scope>IDENTIFICATION</scope>
</reference>
<dbReference type="SMART" id="SM00476">
    <property type="entry name" value="DNaseIc"/>
    <property type="match status" value="1"/>
</dbReference>
<dbReference type="PANTHER" id="PTHR11371">
    <property type="entry name" value="DEOXYRIBONUCLEASE"/>
    <property type="match status" value="1"/>
</dbReference>
<name>A0A452QII6_URSAM</name>
<dbReference type="InterPro" id="IPR036691">
    <property type="entry name" value="Endo/exonu/phosph_ase_sf"/>
</dbReference>
<keyword evidence="5" id="KW-1185">Reference proteome</keyword>
<feature type="compositionally biased region" description="Low complexity" evidence="3">
    <location>
        <begin position="204"/>
        <end position="252"/>
    </location>
</feature>
<dbReference type="GO" id="GO:0005634">
    <property type="term" value="C:nucleus"/>
    <property type="evidence" value="ECO:0007669"/>
    <property type="project" value="TreeGrafter"/>
</dbReference>
<evidence type="ECO:0000256" key="2">
    <source>
        <dbReference type="ARBA" id="ARBA00022801"/>
    </source>
</evidence>
<dbReference type="GO" id="GO:0004530">
    <property type="term" value="F:deoxyribonuclease I activity"/>
    <property type="evidence" value="ECO:0007669"/>
    <property type="project" value="TreeGrafter"/>
</dbReference>
<evidence type="ECO:0000313" key="4">
    <source>
        <dbReference type="Ensembl" id="ENSUAMP00000004921.1"/>
    </source>
</evidence>
<protein>
    <submittedName>
        <fullName evidence="4">Uncharacterized protein</fullName>
    </submittedName>
</protein>
<dbReference type="Proteomes" id="UP000291022">
    <property type="component" value="Unassembled WGS sequence"/>
</dbReference>
<feature type="region of interest" description="Disordered" evidence="3">
    <location>
        <begin position="204"/>
        <end position="281"/>
    </location>
</feature>
<evidence type="ECO:0000256" key="3">
    <source>
        <dbReference type="SAM" id="MobiDB-lite"/>
    </source>
</evidence>
<dbReference type="PANTHER" id="PTHR11371:SF29">
    <property type="entry name" value="DEOXYRIBONUCLEASE-1-LIKE 2"/>
    <property type="match status" value="1"/>
</dbReference>
<dbReference type="InterPro" id="IPR016202">
    <property type="entry name" value="DNase_I"/>
</dbReference>
<dbReference type="GeneTree" id="ENSGT00950000182846"/>
<evidence type="ECO:0000313" key="5">
    <source>
        <dbReference type="Proteomes" id="UP000291022"/>
    </source>
</evidence>
<dbReference type="Ensembl" id="ENSUAMT00000005603.1">
    <property type="protein sequence ID" value="ENSUAMP00000004921.1"/>
    <property type="gene ID" value="ENSUAMG00000004458.1"/>
</dbReference>
<proteinExistence type="predicted"/>
<dbReference type="STRING" id="9643.ENSUAMP00000004921"/>
<organism evidence="4 5">
    <name type="scientific">Ursus americanus</name>
    <name type="common">American black bear</name>
    <name type="synonym">Euarctos americanus</name>
    <dbReference type="NCBI Taxonomy" id="9643"/>
    <lineage>
        <taxon>Eukaryota</taxon>
        <taxon>Metazoa</taxon>
        <taxon>Chordata</taxon>
        <taxon>Craniata</taxon>
        <taxon>Vertebrata</taxon>
        <taxon>Euteleostomi</taxon>
        <taxon>Mammalia</taxon>
        <taxon>Eutheria</taxon>
        <taxon>Laurasiatheria</taxon>
        <taxon>Carnivora</taxon>
        <taxon>Caniformia</taxon>
        <taxon>Ursidae</taxon>
        <taxon>Ursus</taxon>
    </lineage>
</organism>
<sequence>PRAWPVSPQRVQARVQLREQRAPGSGPVQGNVPVRLQVRAGPRSPGARGGRGPAKRVRLPASPRKDAVSVVDTYQYPDLEDAFSREPFVVKFSAPGSAAGEFVLIPLHAAPHRAVSEIDALYDVYLDVIDKWGTDVSPVPVPVPCARAGGWRCPCGRGVRGRARAQPRLRGPRRTCCSWATSTLTATTCGSATGRLSACAAARSSSGSSPTALTPPWATRTAPTTASWRAAPACAGASSPSRPPCTTSRRSSAWTRLRRVRAGKAGEGRSHTPPRASASEQSALRGWVLAERIAWDGGRRPWPLLGWGLQSGPQPTCRLRSGSWSPSGLHPWPKRGCGQWSFSTVESQDRLPGGAAQAPPLSLQALAISDHFPVEVTLKSH</sequence>
<reference evidence="5" key="1">
    <citation type="submission" date="2016-06" db="EMBL/GenBank/DDBJ databases">
        <title>De novo assembly and RNA-Seq shows season-dependent expression and editing in black bear kidneys.</title>
        <authorList>
            <person name="Korstanje R."/>
            <person name="Srivastava A."/>
            <person name="Sarsani V.K."/>
            <person name="Sheehan S.M."/>
            <person name="Seger R.L."/>
            <person name="Barter M.E."/>
            <person name="Lindqvist C."/>
            <person name="Brody L.C."/>
            <person name="Mullikin J.C."/>
        </authorList>
    </citation>
    <scope>NUCLEOTIDE SEQUENCE [LARGE SCALE GENOMIC DNA]</scope>
</reference>
<dbReference type="Gene3D" id="3.60.10.10">
    <property type="entry name" value="Endonuclease/exonuclease/phosphatase"/>
    <property type="match status" value="1"/>
</dbReference>
<accession>A0A452QII6</accession>